<dbReference type="GO" id="GO:0005634">
    <property type="term" value="C:nucleus"/>
    <property type="evidence" value="ECO:0007669"/>
    <property type="project" value="UniProtKB-ARBA"/>
</dbReference>
<dbReference type="InterPro" id="IPR036397">
    <property type="entry name" value="RNaseH_sf"/>
</dbReference>
<evidence type="ECO:0000256" key="1">
    <source>
        <dbReference type="ARBA" id="ARBA00022670"/>
    </source>
</evidence>
<evidence type="ECO:0000259" key="13">
    <source>
        <dbReference type="PROSITE" id="PS50994"/>
    </source>
</evidence>
<dbReference type="Gene3D" id="1.10.340.70">
    <property type="match status" value="1"/>
</dbReference>
<evidence type="ECO:0000256" key="10">
    <source>
        <dbReference type="ARBA" id="ARBA00023125"/>
    </source>
</evidence>
<organism evidence="14 15">
    <name type="scientific">Austropuccinia psidii MF-1</name>
    <dbReference type="NCBI Taxonomy" id="1389203"/>
    <lineage>
        <taxon>Eukaryota</taxon>
        <taxon>Fungi</taxon>
        <taxon>Dikarya</taxon>
        <taxon>Basidiomycota</taxon>
        <taxon>Pucciniomycotina</taxon>
        <taxon>Pucciniomycetes</taxon>
        <taxon>Pucciniales</taxon>
        <taxon>Sphaerophragmiaceae</taxon>
        <taxon>Austropuccinia</taxon>
    </lineage>
</organism>
<protein>
    <recommendedName>
        <fullName evidence="13">Integrase catalytic domain-containing protein</fullName>
    </recommendedName>
</protein>
<name>A0A9Q3IDN4_9BASI</name>
<reference evidence="14" key="1">
    <citation type="submission" date="2021-03" db="EMBL/GenBank/DDBJ databases">
        <title>Draft genome sequence of rust myrtle Austropuccinia psidii MF-1, a brazilian biotype.</title>
        <authorList>
            <person name="Quecine M.C."/>
            <person name="Pachon D.M.R."/>
            <person name="Bonatelli M.L."/>
            <person name="Correr F.H."/>
            <person name="Franceschini L.M."/>
            <person name="Leite T.F."/>
            <person name="Margarido G.R.A."/>
            <person name="Almeida C.A."/>
            <person name="Ferrarezi J.A."/>
            <person name="Labate C.A."/>
        </authorList>
    </citation>
    <scope>NUCLEOTIDE SEQUENCE</scope>
    <source>
        <strain evidence="14">MF-1</strain>
    </source>
</reference>
<keyword evidence="9" id="KW-0548">Nucleotidyltransferase</keyword>
<keyword evidence="15" id="KW-1185">Reference proteome</keyword>
<evidence type="ECO:0000313" key="14">
    <source>
        <dbReference type="EMBL" id="MBW0535360.1"/>
    </source>
</evidence>
<dbReference type="GO" id="GO:0003677">
    <property type="term" value="F:DNA binding"/>
    <property type="evidence" value="ECO:0007669"/>
    <property type="project" value="UniProtKB-KW"/>
</dbReference>
<keyword evidence="2" id="KW-0479">Metal-binding</keyword>
<evidence type="ECO:0000256" key="12">
    <source>
        <dbReference type="SAM" id="MobiDB-lite"/>
    </source>
</evidence>
<keyword evidence="7" id="KW-0229">DNA integration</keyword>
<dbReference type="AlphaFoldDB" id="A0A9Q3IDN4"/>
<keyword evidence="1" id="KW-0645">Protease</keyword>
<keyword evidence="5" id="KW-0460">Magnesium</keyword>
<gene>
    <name evidence="14" type="ORF">O181_075075</name>
</gene>
<feature type="non-terminal residue" evidence="14">
    <location>
        <position position="409"/>
    </location>
</feature>
<dbReference type="GO" id="GO:0046872">
    <property type="term" value="F:metal ion binding"/>
    <property type="evidence" value="ECO:0007669"/>
    <property type="project" value="UniProtKB-KW"/>
</dbReference>
<evidence type="ECO:0000256" key="4">
    <source>
        <dbReference type="ARBA" id="ARBA00022801"/>
    </source>
</evidence>
<evidence type="ECO:0000256" key="11">
    <source>
        <dbReference type="ARBA" id="ARBA00023172"/>
    </source>
</evidence>
<keyword evidence="11" id="KW-0233">DNA recombination</keyword>
<evidence type="ECO:0000256" key="6">
    <source>
        <dbReference type="ARBA" id="ARBA00022884"/>
    </source>
</evidence>
<feature type="region of interest" description="Disordered" evidence="12">
    <location>
        <begin position="383"/>
        <end position="409"/>
    </location>
</feature>
<evidence type="ECO:0000256" key="8">
    <source>
        <dbReference type="ARBA" id="ARBA00022918"/>
    </source>
</evidence>
<evidence type="ECO:0000256" key="9">
    <source>
        <dbReference type="ARBA" id="ARBA00022932"/>
    </source>
</evidence>
<dbReference type="InterPro" id="IPR041588">
    <property type="entry name" value="Integrase_H2C2"/>
</dbReference>
<keyword evidence="8" id="KW-0695">RNA-directed DNA polymerase</keyword>
<keyword evidence="9" id="KW-0239">DNA-directed DNA polymerase</keyword>
<accession>A0A9Q3IDN4</accession>
<dbReference type="PANTHER" id="PTHR37984">
    <property type="entry name" value="PROTEIN CBG26694"/>
    <property type="match status" value="1"/>
</dbReference>
<dbReference type="InterPro" id="IPR012337">
    <property type="entry name" value="RNaseH-like_sf"/>
</dbReference>
<dbReference type="PROSITE" id="PS50994">
    <property type="entry name" value="INTEGRASE"/>
    <property type="match status" value="1"/>
</dbReference>
<dbReference type="SUPFAM" id="SSF53098">
    <property type="entry name" value="Ribonuclease H-like"/>
    <property type="match status" value="1"/>
</dbReference>
<keyword evidence="10" id="KW-0238">DNA-binding</keyword>
<dbReference type="GO" id="GO:0006310">
    <property type="term" value="P:DNA recombination"/>
    <property type="evidence" value="ECO:0007669"/>
    <property type="project" value="UniProtKB-KW"/>
</dbReference>
<dbReference type="InterPro" id="IPR001584">
    <property type="entry name" value="Integrase_cat-core"/>
</dbReference>
<dbReference type="Proteomes" id="UP000765509">
    <property type="component" value="Unassembled WGS sequence"/>
</dbReference>
<dbReference type="PANTHER" id="PTHR37984:SF5">
    <property type="entry name" value="PROTEIN NYNRIN-LIKE"/>
    <property type="match status" value="1"/>
</dbReference>
<dbReference type="GO" id="GO:0003887">
    <property type="term" value="F:DNA-directed DNA polymerase activity"/>
    <property type="evidence" value="ECO:0007669"/>
    <property type="project" value="UniProtKB-KW"/>
</dbReference>
<dbReference type="Gene3D" id="3.30.420.10">
    <property type="entry name" value="Ribonuclease H-like superfamily/Ribonuclease H"/>
    <property type="match status" value="1"/>
</dbReference>
<feature type="domain" description="Integrase catalytic" evidence="13">
    <location>
        <begin position="76"/>
        <end position="246"/>
    </location>
</feature>
<dbReference type="GO" id="GO:0006508">
    <property type="term" value="P:proteolysis"/>
    <property type="evidence" value="ECO:0007669"/>
    <property type="project" value="UniProtKB-KW"/>
</dbReference>
<dbReference type="EMBL" id="AVOT02040171">
    <property type="protein sequence ID" value="MBW0535360.1"/>
    <property type="molecule type" value="Genomic_DNA"/>
</dbReference>
<feature type="compositionally biased region" description="Basic residues" evidence="12">
    <location>
        <begin position="395"/>
        <end position="409"/>
    </location>
</feature>
<dbReference type="InterPro" id="IPR050951">
    <property type="entry name" value="Retrovirus_Pol_polyprotein"/>
</dbReference>
<dbReference type="OrthoDB" id="2595244at2759"/>
<keyword evidence="6" id="KW-0694">RNA-binding</keyword>
<dbReference type="GO" id="GO:0015074">
    <property type="term" value="P:DNA integration"/>
    <property type="evidence" value="ECO:0007669"/>
    <property type="project" value="UniProtKB-KW"/>
</dbReference>
<dbReference type="Pfam" id="PF24626">
    <property type="entry name" value="SH3_Tf2-1"/>
    <property type="match status" value="1"/>
</dbReference>
<dbReference type="Pfam" id="PF17921">
    <property type="entry name" value="Integrase_H2C2"/>
    <property type="match status" value="1"/>
</dbReference>
<dbReference type="GO" id="GO:0003964">
    <property type="term" value="F:RNA-directed DNA polymerase activity"/>
    <property type="evidence" value="ECO:0007669"/>
    <property type="project" value="UniProtKB-KW"/>
</dbReference>
<evidence type="ECO:0000256" key="2">
    <source>
        <dbReference type="ARBA" id="ARBA00022723"/>
    </source>
</evidence>
<evidence type="ECO:0000256" key="5">
    <source>
        <dbReference type="ARBA" id="ARBA00022842"/>
    </source>
</evidence>
<comment type="caution">
    <text evidence="14">The sequence shown here is derived from an EMBL/GenBank/DDBJ whole genome shotgun (WGS) entry which is preliminary data.</text>
</comment>
<evidence type="ECO:0000256" key="3">
    <source>
        <dbReference type="ARBA" id="ARBA00022750"/>
    </source>
</evidence>
<evidence type="ECO:0000313" key="15">
    <source>
        <dbReference type="Proteomes" id="UP000765509"/>
    </source>
</evidence>
<sequence length="409" mass="46748">MTVVYKSLINLVLKECHYSPFSGNLSEDRTREKIKTCIWWPMWQKDVAEYFKTCDRFQKANKSTGKRLENMIKIQEPSRPWEIVHMDWLTGLPPGGDGSYNAFLVIVDRFSKTQIFLPCHKDDTAMDTALLIWNRVVSWTGIFTNIISDRDPKFTSEMWTNFHQLFGTTLSSSTAYHPQTDGLAERMIQTLDDMVRRFCAYSLELKDCDGFTHDWCTLLPELELAYKTSTHSSTNQAPATLEKGWNPKLPQDSLGKDLVEIHPTAASFNGMLDKASKHAVRFMEDSFSYAKAKWDKSHATPDFNVGDLVLVSTTNFNNIKECKKLKEFFAGTFVIEALHGENAVELELSEELSNKHPTFPVSLIKPYKSSDAERFPLRNKVPQAIPPIESSGSKKINKALKERKLRTNK</sequence>
<evidence type="ECO:0000256" key="7">
    <source>
        <dbReference type="ARBA" id="ARBA00022908"/>
    </source>
</evidence>
<dbReference type="GO" id="GO:0004190">
    <property type="term" value="F:aspartic-type endopeptidase activity"/>
    <property type="evidence" value="ECO:0007669"/>
    <property type="project" value="UniProtKB-KW"/>
</dbReference>
<keyword evidence="4" id="KW-0378">Hydrolase</keyword>
<keyword evidence="9" id="KW-0808">Transferase</keyword>
<keyword evidence="3" id="KW-0064">Aspartyl protease</keyword>
<dbReference type="InterPro" id="IPR056924">
    <property type="entry name" value="SH3_Tf2-1"/>
</dbReference>
<dbReference type="GO" id="GO:0003723">
    <property type="term" value="F:RNA binding"/>
    <property type="evidence" value="ECO:0007669"/>
    <property type="project" value="UniProtKB-KW"/>
</dbReference>
<proteinExistence type="predicted"/>